<sequence>MTIREGLWDCGFCGTKGNLGRHKQCNHCGAARQKDVQFYLPDEAPAVTDERLIAQAEAGADWYCEHCGSGNTGTLDVCRRCSAPKGASPSHPVTDHPPEGGAVGSKKAGELGPPWPIPAEPAAEKPAATEPTTQKLSEAEAKDANRGCLISLIFIALVVFGGVAGAWLLFRQVQPESQRVSATVVGLFWTRETKVEQRIKGVVTGFAWERSIHLEKRETLQGSGTSLPQGARRLRSRLETETSRSCTTRKVRDTKEVSESRQVVSGYKTETTYETYKEKVGTRTKKSKCGSISLGNGFFKDKKCKTKEPVYETRTREHTKKVPVYRNETVSRSEPVWREEEDCTEKPVKVRYYDYTYDVWTKGRVLTETGTDRKPFWPKVTLEPGEREGSRQEVYRVLYVEMGSGLERSSEQSLEVGETQWRQHEVGADLRLEPERWGPARPLTLSAQGPEDLIPRWPELLADERVTEKRAKYLLHLRDDNGLGYSAPVSEAQWNRLAVGRRCTVVLRHGQFSGVE</sequence>
<keyword evidence="2" id="KW-0863">Zinc-finger</keyword>
<feature type="region of interest" description="Disordered" evidence="4">
    <location>
        <begin position="86"/>
        <end position="139"/>
    </location>
</feature>
<evidence type="ECO:0000313" key="8">
    <source>
        <dbReference type="Proteomes" id="UP001611383"/>
    </source>
</evidence>
<evidence type="ECO:0000256" key="3">
    <source>
        <dbReference type="ARBA" id="ARBA00022833"/>
    </source>
</evidence>
<keyword evidence="3" id="KW-0862">Zinc</keyword>
<evidence type="ECO:0000256" key="5">
    <source>
        <dbReference type="SAM" id="Phobius"/>
    </source>
</evidence>
<reference evidence="7 8" key="1">
    <citation type="submission" date="2019-08" db="EMBL/GenBank/DDBJ databases">
        <title>Archangium and Cystobacter genomes.</title>
        <authorList>
            <person name="Chen I.-C.K."/>
            <person name="Wielgoss S."/>
        </authorList>
    </citation>
    <scope>NUCLEOTIDE SEQUENCE [LARGE SCALE GENOMIC DNA]</scope>
    <source>
        <strain evidence="7 8">Cbm 6</strain>
    </source>
</reference>
<dbReference type="RefSeq" id="WP_395813893.1">
    <property type="nucleotide sequence ID" value="NZ_CP043494.1"/>
</dbReference>
<keyword evidence="5" id="KW-1133">Transmembrane helix</keyword>
<evidence type="ECO:0000256" key="2">
    <source>
        <dbReference type="ARBA" id="ARBA00022771"/>
    </source>
</evidence>
<dbReference type="InterPro" id="IPR001876">
    <property type="entry name" value="Znf_RanBP2"/>
</dbReference>
<feature type="transmembrane region" description="Helical" evidence="5">
    <location>
        <begin position="149"/>
        <end position="170"/>
    </location>
</feature>
<evidence type="ECO:0000256" key="4">
    <source>
        <dbReference type="SAM" id="MobiDB-lite"/>
    </source>
</evidence>
<feature type="domain" description="RanBP2-type" evidence="6">
    <location>
        <begin position="57"/>
        <end position="87"/>
    </location>
</feature>
<keyword evidence="1" id="KW-0479">Metal-binding</keyword>
<name>A0ABY9WKI7_9BACT</name>
<accession>A0ABY9WKI7</accession>
<keyword evidence="8" id="KW-1185">Reference proteome</keyword>
<dbReference type="PROSITE" id="PS01358">
    <property type="entry name" value="ZF_RANBP2_1"/>
    <property type="match status" value="1"/>
</dbReference>
<organism evidence="7 8">
    <name type="scientific">Archangium minus</name>
    <dbReference type="NCBI Taxonomy" id="83450"/>
    <lineage>
        <taxon>Bacteria</taxon>
        <taxon>Pseudomonadati</taxon>
        <taxon>Myxococcota</taxon>
        <taxon>Myxococcia</taxon>
        <taxon>Myxococcales</taxon>
        <taxon>Cystobacterineae</taxon>
        <taxon>Archangiaceae</taxon>
        <taxon>Archangium</taxon>
    </lineage>
</organism>
<keyword evidence="5" id="KW-0812">Transmembrane</keyword>
<evidence type="ECO:0000259" key="6">
    <source>
        <dbReference type="PROSITE" id="PS50199"/>
    </source>
</evidence>
<protein>
    <recommendedName>
        <fullName evidence="6">RanBP2-type domain-containing protein</fullName>
    </recommendedName>
</protein>
<keyword evidence="5" id="KW-0472">Membrane</keyword>
<evidence type="ECO:0000313" key="7">
    <source>
        <dbReference type="EMBL" id="WNG43256.1"/>
    </source>
</evidence>
<gene>
    <name evidence="7" type="ORF">F0U60_03445</name>
</gene>
<dbReference type="EMBL" id="CP043494">
    <property type="protein sequence ID" value="WNG43256.1"/>
    <property type="molecule type" value="Genomic_DNA"/>
</dbReference>
<feature type="region of interest" description="Disordered" evidence="4">
    <location>
        <begin position="221"/>
        <end position="243"/>
    </location>
</feature>
<proteinExistence type="predicted"/>
<dbReference type="PROSITE" id="PS50199">
    <property type="entry name" value="ZF_RANBP2_2"/>
    <property type="match status" value="1"/>
</dbReference>
<dbReference type="SMART" id="SM00547">
    <property type="entry name" value="ZnF_RBZ"/>
    <property type="match status" value="2"/>
</dbReference>
<feature type="compositionally biased region" description="Low complexity" evidence="4">
    <location>
        <begin position="120"/>
        <end position="133"/>
    </location>
</feature>
<dbReference type="Proteomes" id="UP001611383">
    <property type="component" value="Chromosome"/>
</dbReference>
<evidence type="ECO:0000256" key="1">
    <source>
        <dbReference type="ARBA" id="ARBA00022723"/>
    </source>
</evidence>